<evidence type="ECO:0000313" key="4">
    <source>
        <dbReference type="Proteomes" id="UP000294145"/>
    </source>
</evidence>
<evidence type="ECO:0000313" key="3">
    <source>
        <dbReference type="EMBL" id="TBM44146.1"/>
    </source>
</evidence>
<dbReference type="EMBL" id="SISP01000007">
    <property type="protein sequence ID" value="TBM44146.1"/>
    <property type="molecule type" value="Genomic_DNA"/>
</dbReference>
<proteinExistence type="predicted"/>
<gene>
    <name evidence="3" type="ORF">EYB64_06625</name>
</gene>
<organism evidence="3 4">
    <name type="scientific">Vibrio cholerae</name>
    <dbReference type="NCBI Taxonomy" id="666"/>
    <lineage>
        <taxon>Bacteria</taxon>
        <taxon>Pseudomonadati</taxon>
        <taxon>Pseudomonadota</taxon>
        <taxon>Gammaproteobacteria</taxon>
        <taxon>Vibrionales</taxon>
        <taxon>Vibrionaceae</taxon>
        <taxon>Vibrio</taxon>
    </lineage>
</organism>
<feature type="compositionally biased region" description="Basic residues" evidence="1">
    <location>
        <begin position="63"/>
        <end position="73"/>
    </location>
</feature>
<comment type="caution">
    <text evidence="3">The sequence shown here is derived from an EMBL/GenBank/DDBJ whole genome shotgun (WGS) entry which is preliminary data.</text>
</comment>
<dbReference type="GO" id="GO:0005829">
    <property type="term" value="C:cytosol"/>
    <property type="evidence" value="ECO:0007669"/>
    <property type="project" value="TreeGrafter"/>
</dbReference>
<name>A0A7Z7YFG1_VIBCL</name>
<feature type="domain" description="Transposase IS30-like HTH" evidence="2">
    <location>
        <begin position="3"/>
        <end position="45"/>
    </location>
</feature>
<protein>
    <submittedName>
        <fullName evidence="3">IS30 family transposase</fullName>
    </submittedName>
</protein>
<evidence type="ECO:0000256" key="1">
    <source>
        <dbReference type="SAM" id="MobiDB-lite"/>
    </source>
</evidence>
<dbReference type="InterPro" id="IPR051917">
    <property type="entry name" value="Transposase-Integrase"/>
</dbReference>
<dbReference type="GO" id="GO:0032196">
    <property type="term" value="P:transposition"/>
    <property type="evidence" value="ECO:0007669"/>
    <property type="project" value="TreeGrafter"/>
</dbReference>
<dbReference type="InterPro" id="IPR025246">
    <property type="entry name" value="IS30-like_HTH"/>
</dbReference>
<dbReference type="Gene3D" id="1.10.10.60">
    <property type="entry name" value="Homeodomain-like"/>
    <property type="match status" value="1"/>
</dbReference>
<feature type="non-terminal residue" evidence="3">
    <location>
        <position position="109"/>
    </location>
</feature>
<dbReference type="PANTHER" id="PTHR10948">
    <property type="entry name" value="TRANSPOSASE"/>
    <property type="match status" value="1"/>
</dbReference>
<dbReference type="Pfam" id="PF13936">
    <property type="entry name" value="HTH_38"/>
    <property type="match status" value="1"/>
</dbReference>
<dbReference type="Proteomes" id="UP000294145">
    <property type="component" value="Unassembled WGS sequence"/>
</dbReference>
<dbReference type="AlphaFoldDB" id="A0A7Z7YFG1"/>
<accession>A0A7Z7YFG1</accession>
<feature type="region of interest" description="Disordered" evidence="1">
    <location>
        <begin position="58"/>
        <end position="77"/>
    </location>
</feature>
<sequence>MTYKQLTEGERYTIAAYKKQGLSYTHIAKLTGRHKSTISREIARNRCAYDGAYRAFKADQRTRTRRSKSRRNQRITQQQYNQVVHFIKKDWSPAQVVGRMKRYKQPTIS</sequence>
<reference evidence="3 4" key="1">
    <citation type="submission" date="2019-02" db="EMBL/GenBank/DDBJ databases">
        <title>Genomic plasticity associated with the antimicrobial resistance in Vibrio cholerae.</title>
        <authorList>
            <person name="Verma J."/>
            <person name="Bag S."/>
            <person name="Saha B."/>
            <person name="Kumar P."/>
            <person name="Ghosh T.S."/>
            <person name="Dayal M."/>
            <person name="Senapati T."/>
            <person name="Mehra S."/>
            <person name="Dey P."/>
            <person name="Desigamani A."/>
            <person name="Kumar D."/>
            <person name="Rana P."/>
            <person name="Kumar B."/>
            <person name="Maiti T.K."/>
            <person name="Sharma N.C."/>
            <person name="Bhadra R.K."/>
            <person name="Mutreja A."/>
            <person name="Nair G.B."/>
            <person name="Ramamurthy T."/>
            <person name="Das B."/>
        </authorList>
    </citation>
    <scope>NUCLEOTIDE SEQUENCE [LARGE SCALE GENOMIC DNA]</scope>
    <source>
        <strain evidence="3 4">IDH06781</strain>
    </source>
</reference>
<dbReference type="PANTHER" id="PTHR10948:SF23">
    <property type="entry name" value="TRANSPOSASE INSI FOR INSERTION SEQUENCE ELEMENT IS30A-RELATED"/>
    <property type="match status" value="1"/>
</dbReference>
<dbReference type="GO" id="GO:0004803">
    <property type="term" value="F:transposase activity"/>
    <property type="evidence" value="ECO:0007669"/>
    <property type="project" value="TreeGrafter"/>
</dbReference>
<evidence type="ECO:0000259" key="2">
    <source>
        <dbReference type="Pfam" id="PF13936"/>
    </source>
</evidence>
<dbReference type="RefSeq" id="WP_154813795.1">
    <property type="nucleotide sequence ID" value="NZ_SISP01000007.1"/>
</dbReference>